<evidence type="ECO:0000313" key="6">
    <source>
        <dbReference type="EMBL" id="ACE83988.1"/>
    </source>
</evidence>
<keyword evidence="4" id="KW-0732">Signal</keyword>
<evidence type="ECO:0000256" key="1">
    <source>
        <dbReference type="ARBA" id="ARBA00022801"/>
    </source>
</evidence>
<keyword evidence="7" id="KW-1185">Reference proteome</keyword>
<dbReference type="CAZy" id="GH5">
    <property type="family name" value="Glycoside Hydrolase Family 5"/>
</dbReference>
<comment type="similarity">
    <text evidence="3">Belongs to the glycosyl hydrolase 5 (cellulase A) family.</text>
</comment>
<dbReference type="InterPro" id="IPR017853">
    <property type="entry name" value="GH"/>
</dbReference>
<dbReference type="STRING" id="498211.CJA_0619"/>
<evidence type="ECO:0000256" key="2">
    <source>
        <dbReference type="ARBA" id="ARBA00023295"/>
    </source>
</evidence>
<dbReference type="PANTHER" id="PTHR34142:SF1">
    <property type="entry name" value="GLYCOSIDE HYDROLASE FAMILY 5 DOMAIN-CONTAINING PROTEIN"/>
    <property type="match status" value="1"/>
</dbReference>
<dbReference type="EC" id="3.2.1.4" evidence="6"/>
<gene>
    <name evidence="6" type="primary">cel5H</name>
    <name evidence="6" type="ordered locus">CJA_0619</name>
</gene>
<sequence length="350" mass="38896">MNRPWRLLTGLLGGWLAPACLAVCLSAERLTGVNLAGAEFNSKKLPGVFNKDYTYPTQAELVFSASQGANVIRLPFRWERLQPQANGLLDSAELGRLKTTVEAAYGQGLCVILDVHNYAKYFGQSLGDEPALEEAFINLWLALAREFPDADKTAFGLMNEPAYMPLERWTALAQRTLAALRNAKAPNLVLLGGGGWNGLHSWFNEQDGVSNANSLAGLEDPLKRTIIEVHQYADSNYSGTRQECLAADHFDSRFERIRAWADAQGLQLFLGEFGVAPNSQCLATLTRFLELMDNAQWKGWTYWAAGRWWGSYAFALNTSSTEPSAQWALLRQFFFRPALSPPLPPTRNES</sequence>
<dbReference type="GO" id="GO:0009251">
    <property type="term" value="P:glucan catabolic process"/>
    <property type="evidence" value="ECO:0007669"/>
    <property type="project" value="TreeGrafter"/>
</dbReference>
<feature type="chain" id="PRO_5002796645" evidence="4">
    <location>
        <begin position="23"/>
        <end position="350"/>
    </location>
</feature>
<evidence type="ECO:0000259" key="5">
    <source>
        <dbReference type="Pfam" id="PF00150"/>
    </source>
</evidence>
<dbReference type="InterPro" id="IPR001547">
    <property type="entry name" value="Glyco_hydro_5"/>
</dbReference>
<dbReference type="OrthoDB" id="6769681at2"/>
<keyword evidence="1 3" id="KW-0378">Hydrolase</keyword>
<proteinExistence type="inferred from homology"/>
<keyword evidence="2 3" id="KW-0326">Glycosidase</keyword>
<dbReference type="eggNOG" id="COG2730">
    <property type="taxonomic scope" value="Bacteria"/>
</dbReference>
<dbReference type="KEGG" id="cja:CJA_0619"/>
<reference evidence="6 7" key="1">
    <citation type="journal article" date="2008" name="J. Bacteriol.">
        <title>Insights into plant cell wall degradation from the genome sequence of the soil bacterium Cellvibrio japonicus.</title>
        <authorList>
            <person name="Deboy R.T."/>
            <person name="Mongodin E.F."/>
            <person name="Fouts D.E."/>
            <person name="Tailford L.E."/>
            <person name="Khouri H."/>
            <person name="Emerson J.B."/>
            <person name="Mohamoud Y."/>
            <person name="Watkins K."/>
            <person name="Henrissat B."/>
            <person name="Gilbert H.J."/>
            <person name="Nelson K.E."/>
        </authorList>
    </citation>
    <scope>NUCLEOTIDE SEQUENCE [LARGE SCALE GENOMIC DNA]</scope>
    <source>
        <strain evidence="6 7">Ueda107</strain>
    </source>
</reference>
<dbReference type="SUPFAM" id="SSF51445">
    <property type="entry name" value="(Trans)glycosidases"/>
    <property type="match status" value="1"/>
</dbReference>
<dbReference type="PANTHER" id="PTHR34142">
    <property type="entry name" value="ENDO-BETA-1,4-GLUCANASE A"/>
    <property type="match status" value="1"/>
</dbReference>
<name>B3PJL3_CELJU</name>
<dbReference type="Gene3D" id="3.20.20.80">
    <property type="entry name" value="Glycosidases"/>
    <property type="match status" value="1"/>
</dbReference>
<protein>
    <submittedName>
        <fullName evidence="6">Endo-1,4-beta glucanase, putative, cel5H</fullName>
        <ecNumber evidence="6">3.2.1.4</ecNumber>
    </submittedName>
</protein>
<dbReference type="HOGENOM" id="CLU_029718_0_0_6"/>
<organism evidence="6 7">
    <name type="scientific">Cellvibrio japonicus (strain Ueda107)</name>
    <name type="common">Pseudomonas fluorescens subsp. cellulosa</name>
    <dbReference type="NCBI Taxonomy" id="498211"/>
    <lineage>
        <taxon>Bacteria</taxon>
        <taxon>Pseudomonadati</taxon>
        <taxon>Pseudomonadota</taxon>
        <taxon>Gammaproteobacteria</taxon>
        <taxon>Cellvibrionales</taxon>
        <taxon>Cellvibrionaceae</taxon>
        <taxon>Cellvibrio</taxon>
    </lineage>
</organism>
<dbReference type="Pfam" id="PF00150">
    <property type="entry name" value="Cellulase"/>
    <property type="match status" value="1"/>
</dbReference>
<evidence type="ECO:0000256" key="4">
    <source>
        <dbReference type="SAM" id="SignalP"/>
    </source>
</evidence>
<dbReference type="AlphaFoldDB" id="B3PJL3"/>
<dbReference type="EMBL" id="CP000934">
    <property type="protein sequence ID" value="ACE83988.1"/>
    <property type="molecule type" value="Genomic_DNA"/>
</dbReference>
<dbReference type="RefSeq" id="WP_012486298.1">
    <property type="nucleotide sequence ID" value="NC_010995.1"/>
</dbReference>
<feature type="domain" description="Glycoside hydrolase family 5" evidence="5">
    <location>
        <begin position="34"/>
        <end position="305"/>
    </location>
</feature>
<dbReference type="Proteomes" id="UP000001036">
    <property type="component" value="Chromosome"/>
</dbReference>
<dbReference type="GO" id="GO:0008810">
    <property type="term" value="F:cellulase activity"/>
    <property type="evidence" value="ECO:0007669"/>
    <property type="project" value="UniProtKB-EC"/>
</dbReference>
<accession>B3PJL3</accession>
<feature type="signal peptide" evidence="4">
    <location>
        <begin position="1"/>
        <end position="22"/>
    </location>
</feature>
<evidence type="ECO:0000313" key="7">
    <source>
        <dbReference type="Proteomes" id="UP000001036"/>
    </source>
</evidence>
<evidence type="ECO:0000256" key="3">
    <source>
        <dbReference type="RuleBase" id="RU361153"/>
    </source>
</evidence>